<gene>
    <name evidence="1" type="ORF">FEF65_05260</name>
</gene>
<reference evidence="1 2" key="1">
    <citation type="journal article" date="2019" name="Appl. Environ. Microbiol.">
        <title>Environmental Evidence and Genomic Insight of Iron-oxidizing Bacteria Preference Towards More Corrosion Resistant Stainless Steel at Higher Salinities.</title>
        <authorList>
            <person name="Garrison C.E."/>
            <person name="Price K.A."/>
            <person name="Field E.K."/>
        </authorList>
    </citation>
    <scope>NUCLEOTIDE SEQUENCE [LARGE SCALE GENOMIC DNA]</scope>
    <source>
        <strain evidence="1 2">P3</strain>
    </source>
</reference>
<evidence type="ECO:0008006" key="3">
    <source>
        <dbReference type="Google" id="ProtNLM"/>
    </source>
</evidence>
<comment type="caution">
    <text evidence="1">The sequence shown here is derived from an EMBL/GenBank/DDBJ whole genome shotgun (WGS) entry which is preliminary data.</text>
</comment>
<dbReference type="RefSeq" id="WP_138238754.1">
    <property type="nucleotide sequence ID" value="NZ_VBRY01000004.1"/>
</dbReference>
<dbReference type="EMBL" id="VBRY01000004">
    <property type="protein sequence ID" value="TLS67858.1"/>
    <property type="molecule type" value="Genomic_DNA"/>
</dbReference>
<dbReference type="Proteomes" id="UP000306585">
    <property type="component" value="Unassembled WGS sequence"/>
</dbReference>
<dbReference type="OrthoDB" id="9982489at2"/>
<name>A0A5R9GQH7_9PROT</name>
<organism evidence="1 2">
    <name type="scientific">Mariprofundus erugo</name>
    <dbReference type="NCBI Taxonomy" id="2528639"/>
    <lineage>
        <taxon>Bacteria</taxon>
        <taxon>Pseudomonadati</taxon>
        <taxon>Pseudomonadota</taxon>
        <taxon>Candidatius Mariprofundia</taxon>
        <taxon>Mariprofundales</taxon>
        <taxon>Mariprofundaceae</taxon>
        <taxon>Mariprofundus</taxon>
    </lineage>
</organism>
<dbReference type="AlphaFoldDB" id="A0A5R9GQH7"/>
<proteinExistence type="predicted"/>
<evidence type="ECO:0000313" key="2">
    <source>
        <dbReference type="Proteomes" id="UP000306585"/>
    </source>
</evidence>
<sequence length="251" mass="27471">MMRLRYGAATLSAVLLALVLLLIAAQQLYAMPAGGEEYLYQSKSGGELVYYRIHPVVFHGIRAREVVWEDHRMLARHVLNASNGRPLYMSRVDKQGGDHVEVTYHSPSDGGTHFTRSNDTAVVEQETNEQGLLDLGTLPVILGDAIRAGASGEMRFSAINYSDGKVYRFRTVLIDHRMVATANGQVRCARLALRLDSWLSSLMPEVTMELPLSQQSTLPFVSYSGPALSGTGTVSLHFSTATSAVAMLAEQ</sequence>
<evidence type="ECO:0000313" key="1">
    <source>
        <dbReference type="EMBL" id="TLS67858.1"/>
    </source>
</evidence>
<accession>A0A5R9GQH7</accession>
<keyword evidence="2" id="KW-1185">Reference proteome</keyword>
<protein>
    <recommendedName>
        <fullName evidence="3">DUF3108 domain-containing protein</fullName>
    </recommendedName>
</protein>